<dbReference type="InterPro" id="IPR011646">
    <property type="entry name" value="KAP_P-loop"/>
</dbReference>
<name>A0ABV1G7C9_9FIRM</name>
<sequence>MVPDAVLMDTQEELTDLLDRKAFVARLIDVVEILSENRKNASFAVNGAWGVGKTFVLNRFEEEIAKYPLEEDGPRKYLVFHYDCWKYDYYEEPLIALVAALTDSIDKQTNFISADKRTTFKVVLKEIIAGLVEVGSVKTGFDIKKIFETIKSAKNKATQEIADSHDFDVYFSFNCILEKLRAAIKDLAEEQTILLVVDELDRCLPEYTITVLERLHHVLEGIPNVQTIISIDKEQLECTVRQIYGCNTNAKRYLEKFISFEITLREGSLEDRADPLFERYYGKLQCNTKLCTPEEVSEFKRIILEGINTRSRLELIEKSSLLYRLVSPGENKSDALFACIGVFLTVLKFYGLDIKKAKETFQIRTLFEPLSTYHDEEGSTIPAGLVLLKEKYTPNTAEEVLSPMGTDYLHLSNKQIRVNCPDIWGILLASYRAILGFEGDLWYKGSRIDLYIKPFVLRYWKLLETIA</sequence>
<dbReference type="EMBL" id="JBBMFF010000222">
    <property type="protein sequence ID" value="MEQ2511254.1"/>
    <property type="molecule type" value="Genomic_DNA"/>
</dbReference>
<dbReference type="Proteomes" id="UP001491552">
    <property type="component" value="Unassembled WGS sequence"/>
</dbReference>
<dbReference type="RefSeq" id="WP_349135963.1">
    <property type="nucleotide sequence ID" value="NZ_JBBMFF010000222.1"/>
</dbReference>
<accession>A0ABV1G7C9</accession>
<evidence type="ECO:0000313" key="3">
    <source>
        <dbReference type="Proteomes" id="UP001491552"/>
    </source>
</evidence>
<evidence type="ECO:0000313" key="2">
    <source>
        <dbReference type="EMBL" id="MEQ2511254.1"/>
    </source>
</evidence>
<protein>
    <submittedName>
        <fullName evidence="2">P-loop NTPase fold protein</fullName>
    </submittedName>
</protein>
<feature type="domain" description="KAP NTPase" evidence="1">
    <location>
        <begin position="31"/>
        <end position="271"/>
    </location>
</feature>
<organism evidence="2 3">
    <name type="scientific">Faecousia intestinalis</name>
    <dbReference type="NCBI Taxonomy" id="3133167"/>
    <lineage>
        <taxon>Bacteria</taxon>
        <taxon>Bacillati</taxon>
        <taxon>Bacillota</taxon>
        <taxon>Clostridia</taxon>
        <taxon>Eubacteriales</taxon>
        <taxon>Oscillospiraceae</taxon>
        <taxon>Faecousia</taxon>
    </lineage>
</organism>
<comment type="caution">
    <text evidence="2">The sequence shown here is derived from an EMBL/GenBank/DDBJ whole genome shotgun (WGS) entry which is preliminary data.</text>
</comment>
<proteinExistence type="predicted"/>
<dbReference type="Gene3D" id="3.40.50.300">
    <property type="entry name" value="P-loop containing nucleotide triphosphate hydrolases"/>
    <property type="match status" value="1"/>
</dbReference>
<keyword evidence="3" id="KW-1185">Reference proteome</keyword>
<evidence type="ECO:0000259" key="1">
    <source>
        <dbReference type="Pfam" id="PF07693"/>
    </source>
</evidence>
<dbReference type="SUPFAM" id="SSF52540">
    <property type="entry name" value="P-loop containing nucleoside triphosphate hydrolases"/>
    <property type="match status" value="1"/>
</dbReference>
<dbReference type="Pfam" id="PF07693">
    <property type="entry name" value="KAP_NTPase"/>
    <property type="match status" value="1"/>
</dbReference>
<reference evidence="2 3" key="1">
    <citation type="submission" date="2024-03" db="EMBL/GenBank/DDBJ databases">
        <title>Human intestinal bacterial collection.</title>
        <authorList>
            <person name="Pauvert C."/>
            <person name="Hitch T.C.A."/>
            <person name="Clavel T."/>
        </authorList>
    </citation>
    <scope>NUCLEOTIDE SEQUENCE [LARGE SCALE GENOMIC DNA]</scope>
    <source>
        <strain evidence="2 3">CLA-AA-H192</strain>
    </source>
</reference>
<gene>
    <name evidence="2" type="ORF">WMO66_08350</name>
</gene>
<dbReference type="InterPro" id="IPR027417">
    <property type="entry name" value="P-loop_NTPase"/>
</dbReference>